<reference evidence="2" key="1">
    <citation type="journal article" date="2018" name="Nat. Biotechnol.">
        <title>A standardized bacterial taxonomy based on genome phylogeny substantially revises the tree of life.</title>
        <authorList>
            <person name="Parks D.H."/>
            <person name="Chuvochina M."/>
            <person name="Waite D.W."/>
            <person name="Rinke C."/>
            <person name="Skarshewski A."/>
            <person name="Chaumeil P.A."/>
            <person name="Hugenholtz P."/>
        </authorList>
    </citation>
    <scope>NUCLEOTIDE SEQUENCE [LARGE SCALE GENOMIC DNA]</scope>
    <source>
        <strain evidence="2">UBA11284</strain>
    </source>
</reference>
<comment type="caution">
    <text evidence="2">The sequence shown here is derived from an EMBL/GenBank/DDBJ whole genome shotgun (WGS) entry which is preliminary data.</text>
</comment>
<dbReference type="EMBL" id="DOTR01000011">
    <property type="protein sequence ID" value="HCA00979.1"/>
    <property type="molecule type" value="Genomic_DNA"/>
</dbReference>
<evidence type="ECO:0000259" key="1">
    <source>
        <dbReference type="Pfam" id="PF06527"/>
    </source>
</evidence>
<name>A0A3D0KCQ5_9GAMM</name>
<evidence type="ECO:0000313" key="2">
    <source>
        <dbReference type="EMBL" id="HCA00979.1"/>
    </source>
</evidence>
<dbReference type="AlphaFoldDB" id="A0A3D0KCQ5"/>
<gene>
    <name evidence="2" type="ORF">DEO68_02075</name>
</gene>
<organism evidence="2">
    <name type="scientific">Halomonas campaniensis</name>
    <dbReference type="NCBI Taxonomy" id="213554"/>
    <lineage>
        <taxon>Bacteria</taxon>
        <taxon>Pseudomonadati</taxon>
        <taxon>Pseudomonadota</taxon>
        <taxon>Gammaproteobacteria</taxon>
        <taxon>Oceanospirillales</taxon>
        <taxon>Halomonadaceae</taxon>
        <taxon>Halomonas</taxon>
    </lineage>
</organism>
<accession>A0A3D0KCQ5</accession>
<dbReference type="InterPro" id="IPR009492">
    <property type="entry name" value="TniQ"/>
</dbReference>
<dbReference type="Pfam" id="PF06527">
    <property type="entry name" value="TniQ"/>
    <property type="match status" value="1"/>
</dbReference>
<protein>
    <recommendedName>
        <fullName evidence="1">TniQ domain-containing protein</fullName>
    </recommendedName>
</protein>
<feature type="domain" description="TniQ" evidence="1">
    <location>
        <begin position="8"/>
        <end position="144"/>
    </location>
</feature>
<sequence>MIRGSWAIMLSPAKNELFTSWLMRSAFAHGLTPYRFANYWAPSIPIWSRDIDRSASDELLYTVSRHSGFDVASVERMTLRSIEQSLVKIHRQGNVPFLLSAGISNKVRTQHGLQYCSECFKDYGAIYYRDWRLGFMVVCPYHGAMMSDACPRCDAPLMPHLSTVQRMDRCTVCGVSLLSRKLPTLCCSPLVLALQSQLLKLANGTPTNLLPQASTSPEALSVIRVMAGVLANSLQHDRLRHHYDLKPFHRPSNQRCLYEHQRVAYRTAILETLAYWLLDWPSSFQEGSSVLGLTQRTFIKSIMPAFFAEQLSYLPVGVRRTRSTNQQPKGPCLNRCRRTELVQFRQERARHILSFLGYPFL</sequence>
<proteinExistence type="predicted"/>